<proteinExistence type="predicted"/>
<evidence type="ECO:0000313" key="2">
    <source>
        <dbReference type="EMBL" id="CAF4378244.1"/>
    </source>
</evidence>
<dbReference type="AlphaFoldDB" id="A0A815UU14"/>
<sequence>MNHVKCEGGDAPITAFGRSDILNIRPGHSGIKTDFIGTTALNTCVGLVFLLKNEDSPNDTRCMLVHWNVDYCSVNFSSPLAYHNQISCEQIIQRIDDDLKIKRLRNYSAEKLIILGGTSDDSEKTNERIQMGFRELQSIQYMLPINERSLIPNDIQYINSICLNDVGSNIVNYITSGLDIAFNVQLQRILMDLRVNETDIVFFEIDLNQNCICAGFYMAKMKKIILNGNLKKIEYVLKLLRNLNGFKTSFRHITTIWNHEL</sequence>
<comment type="caution">
    <text evidence="1">The sequence shown here is derived from an EMBL/GenBank/DDBJ whole genome shotgun (WGS) entry which is preliminary data.</text>
</comment>
<keyword evidence="3" id="KW-1185">Reference proteome</keyword>
<accession>A0A815UU14</accession>
<name>A0A815UU14_9BILA</name>
<protein>
    <submittedName>
        <fullName evidence="1">Uncharacterized protein</fullName>
    </submittedName>
</protein>
<dbReference type="EMBL" id="CAJNOQ010023680">
    <property type="protein sequence ID" value="CAF1518565.1"/>
    <property type="molecule type" value="Genomic_DNA"/>
</dbReference>
<organism evidence="1 3">
    <name type="scientific">Didymodactylos carnosus</name>
    <dbReference type="NCBI Taxonomy" id="1234261"/>
    <lineage>
        <taxon>Eukaryota</taxon>
        <taxon>Metazoa</taxon>
        <taxon>Spiralia</taxon>
        <taxon>Gnathifera</taxon>
        <taxon>Rotifera</taxon>
        <taxon>Eurotatoria</taxon>
        <taxon>Bdelloidea</taxon>
        <taxon>Philodinida</taxon>
        <taxon>Philodinidae</taxon>
        <taxon>Didymodactylos</taxon>
    </lineage>
</organism>
<evidence type="ECO:0000313" key="3">
    <source>
        <dbReference type="Proteomes" id="UP000663829"/>
    </source>
</evidence>
<dbReference type="EMBL" id="CAJOBC010089228">
    <property type="protein sequence ID" value="CAF4378244.1"/>
    <property type="molecule type" value="Genomic_DNA"/>
</dbReference>
<evidence type="ECO:0000313" key="1">
    <source>
        <dbReference type="EMBL" id="CAF1518565.1"/>
    </source>
</evidence>
<dbReference type="Proteomes" id="UP000663829">
    <property type="component" value="Unassembled WGS sequence"/>
</dbReference>
<reference evidence="1" key="1">
    <citation type="submission" date="2021-02" db="EMBL/GenBank/DDBJ databases">
        <authorList>
            <person name="Nowell W R."/>
        </authorList>
    </citation>
    <scope>NUCLEOTIDE SEQUENCE</scope>
</reference>
<dbReference type="Proteomes" id="UP000681722">
    <property type="component" value="Unassembled WGS sequence"/>
</dbReference>
<gene>
    <name evidence="1" type="ORF">GPM918_LOCUS37445</name>
    <name evidence="2" type="ORF">SRO942_LOCUS38211</name>
</gene>